<comment type="subcellular location">
    <subcellularLocation>
        <location evidence="1">Nucleus</location>
    </subcellularLocation>
</comment>
<accession>A0A1E3PTK8</accession>
<dbReference type="OrthoDB" id="196131at2759"/>
<feature type="compositionally biased region" description="Basic and acidic residues" evidence="12">
    <location>
        <begin position="221"/>
        <end position="246"/>
    </location>
</feature>
<feature type="domain" description="Helicase C-terminal" evidence="14">
    <location>
        <begin position="715"/>
        <end position="879"/>
    </location>
</feature>
<dbReference type="InterPro" id="IPR011545">
    <property type="entry name" value="DEAD/DEAH_box_helicase_dom"/>
</dbReference>
<evidence type="ECO:0000259" key="14">
    <source>
        <dbReference type="PROSITE" id="PS51194"/>
    </source>
</evidence>
<dbReference type="SMART" id="SM00487">
    <property type="entry name" value="DEXDc"/>
    <property type="match status" value="1"/>
</dbReference>
<evidence type="ECO:0000256" key="11">
    <source>
        <dbReference type="PROSITE-ProRule" id="PRU00552"/>
    </source>
</evidence>
<keyword evidence="17" id="KW-1185">Reference proteome</keyword>
<dbReference type="GO" id="GO:0016787">
    <property type="term" value="F:hydrolase activity"/>
    <property type="evidence" value="ECO:0007669"/>
    <property type="project" value="UniProtKB-KW"/>
</dbReference>
<feature type="compositionally biased region" description="Basic and acidic residues" evidence="12">
    <location>
        <begin position="188"/>
        <end position="197"/>
    </location>
</feature>
<evidence type="ECO:0000256" key="2">
    <source>
        <dbReference type="ARBA" id="ARBA00012552"/>
    </source>
</evidence>
<dbReference type="GO" id="GO:0005524">
    <property type="term" value="F:ATP binding"/>
    <property type="evidence" value="ECO:0007669"/>
    <property type="project" value="UniProtKB-KW"/>
</dbReference>
<proteinExistence type="inferred from homology"/>
<dbReference type="PROSITE" id="PS00039">
    <property type="entry name" value="DEAD_ATP_HELICASE"/>
    <property type="match status" value="1"/>
</dbReference>
<evidence type="ECO:0000256" key="7">
    <source>
        <dbReference type="ARBA" id="ARBA00023187"/>
    </source>
</evidence>
<dbReference type="STRING" id="857566.A0A1E3PTK8"/>
<evidence type="ECO:0000313" key="17">
    <source>
        <dbReference type="Proteomes" id="UP000095009"/>
    </source>
</evidence>
<evidence type="ECO:0000256" key="1">
    <source>
        <dbReference type="ARBA" id="ARBA00004123"/>
    </source>
</evidence>
<dbReference type="Gene3D" id="3.40.50.300">
    <property type="entry name" value="P-loop containing nucleotide triphosphate hydrolases"/>
    <property type="match status" value="2"/>
</dbReference>
<evidence type="ECO:0000256" key="5">
    <source>
        <dbReference type="ARBA" id="ARBA00022806"/>
    </source>
</evidence>
<name>A0A1E3PTK8_9ASCO</name>
<keyword evidence="7" id="KW-0507">mRNA processing</keyword>
<dbReference type="GO" id="GO:0008380">
    <property type="term" value="P:RNA splicing"/>
    <property type="evidence" value="ECO:0007669"/>
    <property type="project" value="UniProtKB-KW"/>
</dbReference>
<dbReference type="InterPro" id="IPR056149">
    <property type="entry name" value="PRP5/DDX46/KHDC4_KH"/>
</dbReference>
<reference evidence="16 17" key="1">
    <citation type="journal article" date="2016" name="Proc. Natl. Acad. Sci. U.S.A.">
        <title>Comparative genomics of biotechnologically important yeasts.</title>
        <authorList>
            <person name="Riley R."/>
            <person name="Haridas S."/>
            <person name="Wolfe K.H."/>
            <person name="Lopes M.R."/>
            <person name="Hittinger C.T."/>
            <person name="Goeker M."/>
            <person name="Salamov A.A."/>
            <person name="Wisecaver J.H."/>
            <person name="Long T.M."/>
            <person name="Calvey C.H."/>
            <person name="Aerts A.L."/>
            <person name="Barry K.W."/>
            <person name="Choi C."/>
            <person name="Clum A."/>
            <person name="Coughlan A.Y."/>
            <person name="Deshpande S."/>
            <person name="Douglass A.P."/>
            <person name="Hanson S.J."/>
            <person name="Klenk H.-P."/>
            <person name="LaButti K.M."/>
            <person name="Lapidus A."/>
            <person name="Lindquist E.A."/>
            <person name="Lipzen A.M."/>
            <person name="Meier-Kolthoff J.P."/>
            <person name="Ohm R.A."/>
            <person name="Otillar R.P."/>
            <person name="Pangilinan J.L."/>
            <person name="Peng Y."/>
            <person name="Rokas A."/>
            <person name="Rosa C.A."/>
            <person name="Scheuner C."/>
            <person name="Sibirny A.A."/>
            <person name="Slot J.C."/>
            <person name="Stielow J.B."/>
            <person name="Sun H."/>
            <person name="Kurtzman C.P."/>
            <person name="Blackwell M."/>
            <person name="Grigoriev I.V."/>
            <person name="Jeffries T.W."/>
        </authorList>
    </citation>
    <scope>NUCLEOTIDE SEQUENCE [LARGE SCALE GENOMIC DNA]</scope>
    <source>
        <strain evidence="16 17">DSM 6958</strain>
    </source>
</reference>
<dbReference type="InterPro" id="IPR000629">
    <property type="entry name" value="RNA-helicase_DEAD-box_CS"/>
</dbReference>
<evidence type="ECO:0000256" key="8">
    <source>
        <dbReference type="ARBA" id="ARBA00023242"/>
    </source>
</evidence>
<dbReference type="InterPro" id="IPR014014">
    <property type="entry name" value="RNA_helicase_DEAD_Q_motif"/>
</dbReference>
<keyword evidence="7" id="KW-0508">mRNA splicing</keyword>
<evidence type="ECO:0000256" key="12">
    <source>
        <dbReference type="SAM" id="MobiDB-lite"/>
    </source>
</evidence>
<keyword evidence="4 16" id="KW-0378">Hydrolase</keyword>
<feature type="compositionally biased region" description="Polar residues" evidence="12">
    <location>
        <begin position="247"/>
        <end position="257"/>
    </location>
</feature>
<dbReference type="GO" id="GO:0003676">
    <property type="term" value="F:nucleic acid binding"/>
    <property type="evidence" value="ECO:0007669"/>
    <property type="project" value="InterPro"/>
</dbReference>
<comment type="catalytic activity">
    <reaction evidence="10">
        <text>ATP + H2O = ADP + phosphate + H(+)</text>
        <dbReference type="Rhea" id="RHEA:13065"/>
        <dbReference type="ChEBI" id="CHEBI:15377"/>
        <dbReference type="ChEBI" id="CHEBI:15378"/>
        <dbReference type="ChEBI" id="CHEBI:30616"/>
        <dbReference type="ChEBI" id="CHEBI:43474"/>
        <dbReference type="ChEBI" id="CHEBI:456216"/>
        <dbReference type="EC" id="3.6.4.13"/>
    </reaction>
</comment>
<feature type="region of interest" description="Disordered" evidence="12">
    <location>
        <begin position="1"/>
        <end position="144"/>
    </location>
</feature>
<comment type="similarity">
    <text evidence="9">Belongs to the DEAD box helicase family. DDX46/PRP5 subfamily.</text>
</comment>
<dbReference type="EC" id="3.6.4.13" evidence="2"/>
<feature type="short sequence motif" description="Q motif" evidence="11">
    <location>
        <begin position="495"/>
        <end position="523"/>
    </location>
</feature>
<evidence type="ECO:0000256" key="6">
    <source>
        <dbReference type="ARBA" id="ARBA00022840"/>
    </source>
</evidence>
<evidence type="ECO:0000313" key="16">
    <source>
        <dbReference type="EMBL" id="ODQ68670.1"/>
    </source>
</evidence>
<evidence type="ECO:0000256" key="10">
    <source>
        <dbReference type="ARBA" id="ARBA00047984"/>
    </source>
</evidence>
<sequence length="1080" mass="121219">MPSSVRSRSRSPSRSSSRNSDSRLYYDSRSGDSRSRGSRDDYQSRHRSSRYEDSERSSRKSKDDYGYSDRRRNYGRDRNHDRERFDRERDRYGGQEMSREEERLCDRRTRENEDKSSKYNSVESNRDTKTNEAEVSPVNVSSSISTDLSIGINAESNISNSPSISDTPLPISDEKAKRLALWKEKQRQLKSLSDSKLDQTPTQVKTTTLKGDDSNTIVDPLETKRRERMAKLEIWKKKKREQELTQKPESQVNSATEPENPHKSVHGLAIQKEVKKLPGIVFGGFSSPATNTPTTLAPPVLEKKLKPKFSSFDGDEDEDKASSKSFLGKRINFKPLPHSSETETYVFDKMEGITPTENQQSTEMEDDEEDSLDAFMTGIAIEGVVEPSKSELETRIILNDEDRPDGEEMEDENGLDETGEKTVINAKEFMAMLEKKKQKDVPVIDHSRMEYEPFRKCFYVPPQEVEQLTEEEVADLRKLLDDTKIYGTNCPKPVLKWSQLGLPTPTLKVIESLGYKETYSIQCQAIPAIMSGRDLIAIAKTGSGKTIAFLLPLFRQIKDQPPLRRGEGPMAIIMTPTRELAAQIFSQIQYFLKALNLRAICAYGGAPIQEQIADVKRGAEIMVCTPGRMIDLLAANSGRVLNLQRVTYLVLDEADRMFDMGFGPQVSKIINNVRPDRQTVLFSATFPPNMEALARKILDNPLQIVIGGNLRVAKEIEQHVEVINQDDKFNKCLELLGQYFHKASEGRAIIFVERQLFADTLLTELLAKGYNCLSIHGGKEQQEREDSIKDFRAGVVNVLVATSVAARGLDISDLGIVINYDCPHHQEDYIHRVGRTGRAEKLGESYTFIRPDEDKYAYDVARIFKANDLPLPSTVEKLADEFKQKIRSGVEKKSYTGFGGKGLEKLDEQRKIALKMQRKAFAVDDPDSKDKGEDGDESDSDGEGKIEKSVSETSGDKGTPVAEKVSNVLKVGAAPDNRGPDTGEFYATLEINDAPQQARWNVTNNANIRSVIESTSTSITTKGVFYKPGDVPKESAPKLYLLIEGQTEHSVQSAYDTLSSLLVAGMTKSVNGSRPGKYKI</sequence>
<dbReference type="Pfam" id="PF23469">
    <property type="entry name" value="KH_12"/>
    <property type="match status" value="1"/>
</dbReference>
<evidence type="ECO:0000259" key="15">
    <source>
        <dbReference type="PROSITE" id="PS51195"/>
    </source>
</evidence>
<feature type="region of interest" description="Disordered" evidence="12">
    <location>
        <begin position="918"/>
        <end position="962"/>
    </location>
</feature>
<protein>
    <recommendedName>
        <fullName evidence="2">RNA helicase</fullName>
        <ecNumber evidence="2">3.6.4.13</ecNumber>
    </recommendedName>
</protein>
<dbReference type="CDD" id="cd17953">
    <property type="entry name" value="DEADc_DDX46"/>
    <property type="match status" value="1"/>
</dbReference>
<dbReference type="GO" id="GO:0005634">
    <property type="term" value="C:nucleus"/>
    <property type="evidence" value="ECO:0007669"/>
    <property type="project" value="UniProtKB-SubCell"/>
</dbReference>
<dbReference type="Pfam" id="PF00270">
    <property type="entry name" value="DEAD"/>
    <property type="match status" value="1"/>
</dbReference>
<dbReference type="FunFam" id="3.40.50.300:FF:000079">
    <property type="entry name" value="probable ATP-dependent RNA helicase DDX17"/>
    <property type="match status" value="1"/>
</dbReference>
<dbReference type="GO" id="GO:0003724">
    <property type="term" value="F:RNA helicase activity"/>
    <property type="evidence" value="ECO:0007669"/>
    <property type="project" value="UniProtKB-EC"/>
</dbReference>
<dbReference type="PROSITE" id="PS51194">
    <property type="entry name" value="HELICASE_CTER"/>
    <property type="match status" value="1"/>
</dbReference>
<evidence type="ECO:0000256" key="9">
    <source>
        <dbReference type="ARBA" id="ARBA00038511"/>
    </source>
</evidence>
<keyword evidence="3" id="KW-0547">Nucleotide-binding</keyword>
<dbReference type="CDD" id="cd18787">
    <property type="entry name" value="SF2_C_DEAD"/>
    <property type="match status" value="1"/>
</dbReference>
<feature type="compositionally biased region" description="Polar residues" evidence="12">
    <location>
        <begin position="198"/>
        <end position="217"/>
    </location>
</feature>
<dbReference type="InterPro" id="IPR001650">
    <property type="entry name" value="Helicase_C-like"/>
</dbReference>
<dbReference type="AlphaFoldDB" id="A0A1E3PTK8"/>
<feature type="domain" description="DEAD-box RNA helicase Q" evidence="15">
    <location>
        <begin position="495"/>
        <end position="523"/>
    </location>
</feature>
<organism evidence="16 17">
    <name type="scientific">Nadsonia fulvescens var. elongata DSM 6958</name>
    <dbReference type="NCBI Taxonomy" id="857566"/>
    <lineage>
        <taxon>Eukaryota</taxon>
        <taxon>Fungi</taxon>
        <taxon>Dikarya</taxon>
        <taxon>Ascomycota</taxon>
        <taxon>Saccharomycotina</taxon>
        <taxon>Dipodascomycetes</taxon>
        <taxon>Dipodascales</taxon>
        <taxon>Dipodascales incertae sedis</taxon>
        <taxon>Nadsonia</taxon>
    </lineage>
</organism>
<gene>
    <name evidence="16" type="ORF">NADFUDRAFT_49309</name>
</gene>
<dbReference type="EMBL" id="KV454406">
    <property type="protein sequence ID" value="ODQ68670.1"/>
    <property type="molecule type" value="Genomic_DNA"/>
</dbReference>
<evidence type="ECO:0000256" key="3">
    <source>
        <dbReference type="ARBA" id="ARBA00022741"/>
    </source>
</evidence>
<dbReference type="Proteomes" id="UP000095009">
    <property type="component" value="Unassembled WGS sequence"/>
</dbReference>
<feature type="compositionally biased region" description="Low complexity" evidence="12">
    <location>
        <begin position="1"/>
        <end position="19"/>
    </location>
</feature>
<dbReference type="PROSITE" id="PS51195">
    <property type="entry name" value="Q_MOTIF"/>
    <property type="match status" value="1"/>
</dbReference>
<dbReference type="InterPro" id="IPR027417">
    <property type="entry name" value="P-loop_NTPase"/>
</dbReference>
<evidence type="ECO:0000259" key="13">
    <source>
        <dbReference type="PROSITE" id="PS51192"/>
    </source>
</evidence>
<keyword evidence="8" id="KW-0539">Nucleus</keyword>
<feature type="region of interest" description="Disordered" evidence="12">
    <location>
        <begin position="188"/>
        <end position="268"/>
    </location>
</feature>
<dbReference type="Pfam" id="PF00271">
    <property type="entry name" value="Helicase_C"/>
    <property type="match status" value="1"/>
</dbReference>
<dbReference type="PANTHER" id="PTHR47958">
    <property type="entry name" value="ATP-DEPENDENT RNA HELICASE DBP3"/>
    <property type="match status" value="1"/>
</dbReference>
<dbReference type="PROSITE" id="PS51192">
    <property type="entry name" value="HELICASE_ATP_BIND_1"/>
    <property type="match status" value="1"/>
</dbReference>
<dbReference type="InterPro" id="IPR014001">
    <property type="entry name" value="Helicase_ATP-bd"/>
</dbReference>
<dbReference type="SUPFAM" id="SSF52540">
    <property type="entry name" value="P-loop containing nucleoside triphosphate hydrolases"/>
    <property type="match status" value="1"/>
</dbReference>
<feature type="compositionally biased region" description="Basic and acidic residues" evidence="12">
    <location>
        <begin position="20"/>
        <end position="117"/>
    </location>
</feature>
<dbReference type="SMART" id="SM00490">
    <property type="entry name" value="HELICc"/>
    <property type="match status" value="1"/>
</dbReference>
<feature type="domain" description="Helicase ATP-binding" evidence="13">
    <location>
        <begin position="526"/>
        <end position="704"/>
    </location>
</feature>
<keyword evidence="6" id="KW-0067">ATP-binding</keyword>
<evidence type="ECO:0000256" key="4">
    <source>
        <dbReference type="ARBA" id="ARBA00022801"/>
    </source>
</evidence>
<keyword evidence="5" id="KW-0347">Helicase</keyword>